<dbReference type="GO" id="GO:0007131">
    <property type="term" value="P:reciprocal meiotic recombination"/>
    <property type="evidence" value="ECO:0007669"/>
    <property type="project" value="TreeGrafter"/>
</dbReference>
<dbReference type="Gene3D" id="1.10.472.10">
    <property type="entry name" value="Cyclin-like"/>
    <property type="match status" value="1"/>
</dbReference>
<dbReference type="AlphaFoldDB" id="A0A6J1S4H2"/>
<accession>A0A6J1S4H2</accession>
<protein>
    <submittedName>
        <fullName evidence="2">Uncharacterized protein LOC113204941</fullName>
    </submittedName>
</protein>
<dbReference type="GO" id="GO:0035861">
    <property type="term" value="C:site of double-strand break"/>
    <property type="evidence" value="ECO:0007669"/>
    <property type="project" value="TreeGrafter"/>
</dbReference>
<dbReference type="Proteomes" id="UP000504606">
    <property type="component" value="Unplaced"/>
</dbReference>
<dbReference type="PANTHER" id="PTHR21615">
    <property type="entry name" value="CYCLIN N-TERMINAL DOMAIN-CONTAINING PROTEIN 1"/>
    <property type="match status" value="1"/>
</dbReference>
<organism evidence="1 2">
    <name type="scientific">Frankliniella occidentalis</name>
    <name type="common">Western flower thrips</name>
    <name type="synonym">Euthrips occidentalis</name>
    <dbReference type="NCBI Taxonomy" id="133901"/>
    <lineage>
        <taxon>Eukaryota</taxon>
        <taxon>Metazoa</taxon>
        <taxon>Ecdysozoa</taxon>
        <taxon>Arthropoda</taxon>
        <taxon>Hexapoda</taxon>
        <taxon>Insecta</taxon>
        <taxon>Pterygota</taxon>
        <taxon>Neoptera</taxon>
        <taxon>Paraneoptera</taxon>
        <taxon>Thysanoptera</taxon>
        <taxon>Terebrantia</taxon>
        <taxon>Thripoidea</taxon>
        <taxon>Thripidae</taxon>
        <taxon>Frankliniella</taxon>
    </lineage>
</organism>
<dbReference type="GeneID" id="113204941"/>
<evidence type="ECO:0000313" key="1">
    <source>
        <dbReference type="Proteomes" id="UP000504606"/>
    </source>
</evidence>
<evidence type="ECO:0000313" key="2">
    <source>
        <dbReference type="RefSeq" id="XP_026276114.1"/>
    </source>
</evidence>
<proteinExistence type="predicted"/>
<reference evidence="2" key="1">
    <citation type="submission" date="2025-08" db="UniProtKB">
        <authorList>
            <consortium name="RefSeq"/>
        </authorList>
    </citation>
    <scope>IDENTIFICATION</scope>
    <source>
        <tissue evidence="2">Whole organism</tissue>
    </source>
</reference>
<dbReference type="OrthoDB" id="9983043at2759"/>
<name>A0A6J1S4H2_FRAOC</name>
<dbReference type="KEGG" id="foc:113204941"/>
<gene>
    <name evidence="2" type="primary">LOC113204941</name>
</gene>
<dbReference type="SUPFAM" id="SSF47954">
    <property type="entry name" value="Cyclin-like"/>
    <property type="match status" value="1"/>
</dbReference>
<dbReference type="RefSeq" id="XP_026276114.1">
    <property type="nucleotide sequence ID" value="XM_026420329.2"/>
</dbReference>
<dbReference type="PANTHER" id="PTHR21615:SF2">
    <property type="entry name" value="CYCLIN N-TERMINAL DOMAIN-CONTAINING PROTEIN 1"/>
    <property type="match status" value="1"/>
</dbReference>
<sequence length="322" mass="37229">MDFEFVTPANNIFPIEPSSVSKNVYDENLLEFISTLKDQNTLRKKECIAEGALPFQSTPTRVVEIVFSICALFELPKEVKFLAIDIFDRFVINHTTDVWQYSCESSADLSSQRKYWRRVAERSQKQALLRVLSSIQIASKFVLQSAALSPKHIEEYLSKWGHAFNLRSICRSETRLFSTLGCKVPIYSIFDYITVLLEALEKWMDETSELFLVCDQVLEYMYLQRDEIYKRFFWMATNRWEHSREERMKFADAELDRFLMASSIIVSSIYILNLKCIGPNKASEILSELANVSSNDIRGLSIITSQLILGSGTRTVSFRSFD</sequence>
<keyword evidence="1" id="KW-1185">Reference proteome</keyword>
<dbReference type="InterPro" id="IPR036915">
    <property type="entry name" value="Cyclin-like_sf"/>
</dbReference>